<dbReference type="OrthoDB" id="8419990at2"/>
<keyword evidence="1" id="KW-1133">Transmembrane helix</keyword>
<evidence type="ECO:0000313" key="2">
    <source>
        <dbReference type="EMBL" id="PZV34958.1"/>
    </source>
</evidence>
<gene>
    <name evidence="2" type="ORF">B5V02_28065</name>
</gene>
<dbReference type="EMBL" id="MZXV01000062">
    <property type="protein sequence ID" value="PZV34958.1"/>
    <property type="molecule type" value="Genomic_DNA"/>
</dbReference>
<feature type="transmembrane region" description="Helical" evidence="1">
    <location>
        <begin position="6"/>
        <end position="28"/>
    </location>
</feature>
<protein>
    <submittedName>
        <fullName evidence="2">Uncharacterized protein</fullName>
    </submittedName>
</protein>
<dbReference type="RefSeq" id="WP_111547341.1">
    <property type="nucleotide sequence ID" value="NZ_MZXV01000062.1"/>
</dbReference>
<name>A0A2W7BZJ7_9HYPH</name>
<dbReference type="Gene3D" id="2.60.120.380">
    <property type="match status" value="1"/>
</dbReference>
<dbReference type="Proteomes" id="UP000248616">
    <property type="component" value="Unassembled WGS sequence"/>
</dbReference>
<keyword evidence="1" id="KW-0472">Membrane</keyword>
<evidence type="ECO:0000313" key="3">
    <source>
        <dbReference type="Proteomes" id="UP000248616"/>
    </source>
</evidence>
<keyword evidence="3" id="KW-1185">Reference proteome</keyword>
<comment type="caution">
    <text evidence="2">The sequence shown here is derived from an EMBL/GenBank/DDBJ whole genome shotgun (WGS) entry which is preliminary data.</text>
</comment>
<dbReference type="AlphaFoldDB" id="A0A2W7BZJ7"/>
<accession>A0A2W7BZJ7</accession>
<sequence>MDEETLTVWLDTALLMLGGFVLMTVLMMTVMNPPAKASEADGVTAPGNVTVETQWPDKLDADVDLWVQAPGDVPVGYSNKSGKVFDLLRDDLGMAQDMTDSNHEVAYSRGAPAGEYVVNVHMYRGVNVTYPVPVKISVNVKADSTKSSAPLATTRVQLRKPNQELTALRFRLDSTGQLVPGSINSIFKPLRVAASQ</sequence>
<evidence type="ECO:0000256" key="1">
    <source>
        <dbReference type="SAM" id="Phobius"/>
    </source>
</evidence>
<keyword evidence="1" id="KW-0812">Transmembrane</keyword>
<reference evidence="3" key="1">
    <citation type="submission" date="2017-03" db="EMBL/GenBank/DDBJ databases">
        <authorList>
            <person name="Safronova V.I."/>
            <person name="Sazanova A.L."/>
            <person name="Chirak E.R."/>
        </authorList>
    </citation>
    <scope>NUCLEOTIDE SEQUENCE [LARGE SCALE GENOMIC DNA]</scope>
    <source>
        <strain evidence="3">Ach-343</strain>
    </source>
</reference>
<organism evidence="2 3">
    <name type="scientific">Mesorhizobium kowhaii</name>
    <dbReference type="NCBI Taxonomy" id="1300272"/>
    <lineage>
        <taxon>Bacteria</taxon>
        <taxon>Pseudomonadati</taxon>
        <taxon>Pseudomonadota</taxon>
        <taxon>Alphaproteobacteria</taxon>
        <taxon>Hyphomicrobiales</taxon>
        <taxon>Phyllobacteriaceae</taxon>
        <taxon>Mesorhizobium</taxon>
    </lineage>
</organism>
<proteinExistence type="predicted"/>